<dbReference type="RefSeq" id="WP_069641926.1">
    <property type="nucleotide sequence ID" value="NZ_MIJE01000001.1"/>
</dbReference>
<evidence type="ECO:0000313" key="2">
    <source>
        <dbReference type="EMBL" id="OEF98434.1"/>
    </source>
</evidence>
<dbReference type="NCBIfam" id="TIGR02896">
    <property type="entry name" value="spore_III_AF"/>
    <property type="match status" value="1"/>
</dbReference>
<proteinExistence type="predicted"/>
<accession>A0A1E5G6R1</accession>
<reference evidence="2 3" key="1">
    <citation type="submission" date="2016-09" db="EMBL/GenBank/DDBJ databases">
        <title>Draft genome sequence for the type strain of Desulfuribacillus alkaliarsenatis AHT28, an obligately anaerobic, sulfidogenic bacterium isolated from Russian soda lake sediments.</title>
        <authorList>
            <person name="Abin C.A."/>
            <person name="Hollibaugh J.T."/>
        </authorList>
    </citation>
    <scope>NUCLEOTIDE SEQUENCE [LARGE SCALE GENOMIC DNA]</scope>
    <source>
        <strain evidence="2 3">AHT28</strain>
    </source>
</reference>
<name>A0A1E5G6R1_9FIRM</name>
<sequence length="228" mass="25271">MDFVSAWLKGIILIILFATFMDLLLPSSSMQKYVKLVIGLIIIITMLTPLLVIINGKEAFTGTDFFDWQRGDAIVASAIDEVSQRMTSNQEELTTQAVKQMVRHSVQGVINIQGDYSLVDVVMDTRGEPATDELEITKLEITLVKNAVSTSDQAQSGIIEELPTAIVTDVQLVQIDDIEISSGDSPEQVQDRQNIVESSQQVSELKQMLSKKLEISTNKIHVYIVEEG</sequence>
<keyword evidence="1" id="KW-0472">Membrane</keyword>
<dbReference type="InterPro" id="IPR014245">
    <property type="entry name" value="Spore_III_AF"/>
</dbReference>
<organism evidence="2 3">
    <name type="scientific">Desulfuribacillus alkaliarsenatis</name>
    <dbReference type="NCBI Taxonomy" id="766136"/>
    <lineage>
        <taxon>Bacteria</taxon>
        <taxon>Bacillati</taxon>
        <taxon>Bacillota</taxon>
        <taxon>Desulfuribacillia</taxon>
        <taxon>Desulfuribacillales</taxon>
        <taxon>Desulfuribacillaceae</taxon>
        <taxon>Desulfuribacillus</taxon>
    </lineage>
</organism>
<dbReference type="OrthoDB" id="2375554at2"/>
<dbReference type="AlphaFoldDB" id="A0A1E5G6R1"/>
<protein>
    <submittedName>
        <fullName evidence="2">Stage III sporulation protein AF</fullName>
    </submittedName>
</protein>
<keyword evidence="3" id="KW-1185">Reference proteome</keyword>
<keyword evidence="1" id="KW-0812">Transmembrane</keyword>
<feature type="transmembrane region" description="Helical" evidence="1">
    <location>
        <begin position="6"/>
        <end position="24"/>
    </location>
</feature>
<evidence type="ECO:0000256" key="1">
    <source>
        <dbReference type="SAM" id="Phobius"/>
    </source>
</evidence>
<keyword evidence="1" id="KW-1133">Transmembrane helix</keyword>
<comment type="caution">
    <text evidence="2">The sequence shown here is derived from an EMBL/GenBank/DDBJ whole genome shotgun (WGS) entry which is preliminary data.</text>
</comment>
<dbReference type="STRING" id="766136.BHF68_01805"/>
<dbReference type="Proteomes" id="UP000094296">
    <property type="component" value="Unassembled WGS sequence"/>
</dbReference>
<gene>
    <name evidence="2" type="ORF">BHF68_01805</name>
</gene>
<dbReference type="EMBL" id="MIJE01000001">
    <property type="protein sequence ID" value="OEF98434.1"/>
    <property type="molecule type" value="Genomic_DNA"/>
</dbReference>
<feature type="transmembrane region" description="Helical" evidence="1">
    <location>
        <begin position="36"/>
        <end position="54"/>
    </location>
</feature>
<evidence type="ECO:0000313" key="3">
    <source>
        <dbReference type="Proteomes" id="UP000094296"/>
    </source>
</evidence>
<dbReference type="Pfam" id="PF09581">
    <property type="entry name" value="Spore_III_AF"/>
    <property type="match status" value="1"/>
</dbReference>